<evidence type="ECO:0000313" key="4">
    <source>
        <dbReference type="Proteomes" id="UP000006671"/>
    </source>
</evidence>
<dbReference type="SMART" id="SM00799">
    <property type="entry name" value="DENN"/>
    <property type="match status" value="1"/>
</dbReference>
<dbReference type="InterPro" id="IPR037516">
    <property type="entry name" value="Tripartite_DENN"/>
</dbReference>
<dbReference type="Pfam" id="PF02141">
    <property type="entry name" value="DENN"/>
    <property type="match status" value="1"/>
</dbReference>
<dbReference type="InterPro" id="IPR001194">
    <property type="entry name" value="cDENN_dom"/>
</dbReference>
<dbReference type="KEGG" id="ngr:NAEGRDRAFT_61939"/>
<dbReference type="VEuPathDB" id="AmoebaDB:NAEGRDRAFT_61939"/>
<dbReference type="AlphaFoldDB" id="D2UZH5"/>
<sequence>MHSLSNNRNSKTLNSIPPTELTCNNDSSSPSSSPNNNNNNNTVESTITPTRQRCLPPVPPNNVQKQSSPQPPPPPFNRQSPPQPPKRTTSTMEHSSSIISDNNMNSESTIYANKSTTNNSPPHQQYHHHRTLPIIPIRNYHENDITPSTLNPTVVTTFQNHSNNHNHSVPALPIKKDPMQASTWIKGLQMVSDDSRGLLSASTLAKTTNVNNQSSKIEEEKRTSFGNKKTEISSDNTRYLPPPLKINRMESPNNDVNNELAKQLQKLKRTPATPTTSSTSNGGSGSNSSSRHSSIEIQRGSDPETSAEKKLFEVVVVVKLKQTDKLEPFIDYEFPPQNVRSTKDLKLVMSIPLFCFPDIDTVKEGTSLSGGDKKTYSFVLTEIDGTRKYGYCRRMLPKGTGKRLPETYCIISSHSCFGLFSTILDNIETRNEINNVACFTFLKSVLANPFPSPGTCTIVKTVNPKTGQQEEVKLSRPILADPMLEYINFNILFESLSADNIITMFAFLLMERRMVIFSNDISKLSAFCQAMISILYPFTWQHVFIPVLPQSLVDYVCSPVPFVIGVLSNHKPYIEELKKDGQVEAEVLYIDIDSGKVSEPSTLKDQKKILPSNKDLIKKLTAIAKEIKNSKNSNQVAMAKDTFLMFFVKLFGDYKAFIKPNAEFNTEKKKNTPEWIFDTKVFLDYKKKNNKKKYEKFFINFTQCQMFERWSAEIANQSQNKSATTASLDKELGLFEQLSAISQQQLLLDKKK</sequence>
<feature type="region of interest" description="Disordered" evidence="1">
    <location>
        <begin position="1"/>
        <end position="105"/>
    </location>
</feature>
<evidence type="ECO:0000256" key="1">
    <source>
        <dbReference type="SAM" id="MobiDB-lite"/>
    </source>
</evidence>
<dbReference type="Gene3D" id="3.30.450.200">
    <property type="match status" value="1"/>
</dbReference>
<accession>D2UZH5</accession>
<proteinExistence type="predicted"/>
<dbReference type="GeneID" id="8855343"/>
<feature type="region of interest" description="Disordered" evidence="1">
    <location>
        <begin position="208"/>
        <end position="304"/>
    </location>
</feature>
<dbReference type="InterPro" id="IPR005113">
    <property type="entry name" value="uDENN_dom"/>
</dbReference>
<dbReference type="PROSITE" id="PS50211">
    <property type="entry name" value="DENN"/>
    <property type="match status" value="1"/>
</dbReference>
<dbReference type="RefSeq" id="XP_002682691.1">
    <property type="nucleotide sequence ID" value="XM_002682645.1"/>
</dbReference>
<dbReference type="Proteomes" id="UP000006671">
    <property type="component" value="Unassembled WGS sequence"/>
</dbReference>
<dbReference type="STRING" id="5762.D2UZH5"/>
<name>D2UZH5_NAEGR</name>
<dbReference type="InterPro" id="IPR005112">
    <property type="entry name" value="dDENN_dom"/>
</dbReference>
<feature type="domain" description="UDENN" evidence="2">
    <location>
        <begin position="312"/>
        <end position="722"/>
    </location>
</feature>
<dbReference type="OrthoDB" id="10266080at2759"/>
<reference evidence="3 4" key="1">
    <citation type="journal article" date="2010" name="Cell">
        <title>The genome of Naegleria gruberi illuminates early eukaryotic versatility.</title>
        <authorList>
            <person name="Fritz-Laylin L.K."/>
            <person name="Prochnik S.E."/>
            <person name="Ginger M.L."/>
            <person name="Dacks J.B."/>
            <person name="Carpenter M.L."/>
            <person name="Field M.C."/>
            <person name="Kuo A."/>
            <person name="Paredez A."/>
            <person name="Chapman J."/>
            <person name="Pham J."/>
            <person name="Shu S."/>
            <person name="Neupane R."/>
            <person name="Cipriano M."/>
            <person name="Mancuso J."/>
            <person name="Tu H."/>
            <person name="Salamov A."/>
            <person name="Lindquist E."/>
            <person name="Shapiro H."/>
            <person name="Lucas S."/>
            <person name="Grigoriev I.V."/>
            <person name="Cande W.Z."/>
            <person name="Fulton C."/>
            <person name="Rokhsar D.S."/>
            <person name="Dawson S.C."/>
        </authorList>
    </citation>
    <scope>NUCLEOTIDE SEQUENCE [LARGE SCALE GENOMIC DNA]</scope>
    <source>
        <strain evidence="3 4">NEG-M</strain>
    </source>
</reference>
<feature type="compositionally biased region" description="Low complexity" evidence="1">
    <location>
        <begin position="95"/>
        <end position="105"/>
    </location>
</feature>
<gene>
    <name evidence="3" type="ORF">NAEGRDRAFT_61939</name>
</gene>
<dbReference type="PANTHER" id="PTHR15288:SF0">
    <property type="entry name" value="UDENN DOMAIN-CONTAINING PROTEIN"/>
    <property type="match status" value="1"/>
</dbReference>
<feature type="compositionally biased region" description="Polar residues" evidence="1">
    <location>
        <begin position="1"/>
        <end position="23"/>
    </location>
</feature>
<dbReference type="Gene3D" id="3.40.50.11500">
    <property type="match status" value="1"/>
</dbReference>
<feature type="compositionally biased region" description="Low complexity" evidence="1">
    <location>
        <begin position="275"/>
        <end position="292"/>
    </location>
</feature>
<evidence type="ECO:0000259" key="2">
    <source>
        <dbReference type="PROSITE" id="PS50211"/>
    </source>
</evidence>
<dbReference type="FunFam" id="3.40.50.11500:FF:000004">
    <property type="entry name" value="DENN domain-containing protein 2C isoform X1"/>
    <property type="match status" value="1"/>
</dbReference>
<feature type="compositionally biased region" description="Pro residues" evidence="1">
    <location>
        <begin position="69"/>
        <end position="85"/>
    </location>
</feature>
<dbReference type="OMA" id="QASTWIK"/>
<keyword evidence="4" id="KW-1185">Reference proteome</keyword>
<feature type="compositionally biased region" description="Basic and acidic residues" evidence="1">
    <location>
        <begin position="216"/>
        <end position="232"/>
    </location>
</feature>
<dbReference type="InterPro" id="IPR051942">
    <property type="entry name" value="DENN_domain_containing_2"/>
</dbReference>
<evidence type="ECO:0000313" key="3">
    <source>
        <dbReference type="EMBL" id="EFC49947.1"/>
    </source>
</evidence>
<feature type="compositionally biased region" description="Low complexity" evidence="1">
    <location>
        <begin position="24"/>
        <end position="41"/>
    </location>
</feature>
<dbReference type="eggNOG" id="KOG3569">
    <property type="taxonomic scope" value="Eukaryota"/>
</dbReference>
<protein>
    <submittedName>
        <fullName evidence="3">Predicted protein</fullName>
    </submittedName>
</protein>
<dbReference type="PANTHER" id="PTHR15288">
    <property type="entry name" value="DENN DOMAIN-CONTAINING PROTEIN 2"/>
    <property type="match status" value="1"/>
</dbReference>
<dbReference type="Pfam" id="PF03456">
    <property type="entry name" value="uDENN"/>
    <property type="match status" value="1"/>
</dbReference>
<dbReference type="SMR" id="D2UZH5"/>
<feature type="compositionally biased region" description="Polar residues" evidence="1">
    <location>
        <begin position="42"/>
        <end position="51"/>
    </location>
</feature>
<dbReference type="InterPro" id="IPR043153">
    <property type="entry name" value="DENN_C"/>
</dbReference>
<dbReference type="SMART" id="SM00800">
    <property type="entry name" value="uDENN"/>
    <property type="match status" value="1"/>
</dbReference>
<dbReference type="InParanoid" id="D2UZH5"/>
<dbReference type="SMART" id="SM00801">
    <property type="entry name" value="dDENN"/>
    <property type="match status" value="1"/>
</dbReference>
<dbReference type="EMBL" id="GG738846">
    <property type="protein sequence ID" value="EFC49947.1"/>
    <property type="molecule type" value="Genomic_DNA"/>
</dbReference>
<organism evidence="4">
    <name type="scientific">Naegleria gruberi</name>
    <name type="common">Amoeba</name>
    <dbReference type="NCBI Taxonomy" id="5762"/>
    <lineage>
        <taxon>Eukaryota</taxon>
        <taxon>Discoba</taxon>
        <taxon>Heterolobosea</taxon>
        <taxon>Tetramitia</taxon>
        <taxon>Eutetramitia</taxon>
        <taxon>Vahlkampfiidae</taxon>
        <taxon>Naegleria</taxon>
    </lineage>
</organism>